<evidence type="ECO:0000256" key="3">
    <source>
        <dbReference type="ARBA" id="ARBA00022801"/>
    </source>
</evidence>
<evidence type="ECO:0000259" key="4">
    <source>
        <dbReference type="Pfam" id="PF04586"/>
    </source>
</evidence>
<dbReference type="RefSeq" id="WP_156525026.1">
    <property type="nucleotide sequence ID" value="NZ_CP096563.1"/>
</dbReference>
<keyword evidence="3" id="KW-0378">Hydrolase</keyword>
<protein>
    <submittedName>
        <fullName evidence="5">HK97 family phage prohead protease</fullName>
    </submittedName>
</protein>
<organism evidence="5 6">
    <name type="scientific">Rhodococcus qingshengii JCM 15477</name>
    <dbReference type="NCBI Taxonomy" id="1303681"/>
    <lineage>
        <taxon>Bacteria</taxon>
        <taxon>Bacillati</taxon>
        <taxon>Actinomycetota</taxon>
        <taxon>Actinomycetes</taxon>
        <taxon>Mycobacteriales</taxon>
        <taxon>Nocardiaceae</taxon>
        <taxon>Rhodococcus</taxon>
        <taxon>Rhodococcus erythropolis group</taxon>
    </lineage>
</organism>
<dbReference type="InterPro" id="IPR006433">
    <property type="entry name" value="Prohead_protease"/>
</dbReference>
<keyword evidence="2 5" id="KW-0645">Protease</keyword>
<accession>A0AB38RC11</accession>
<name>A0AB38RC11_RHOSG</name>
<evidence type="ECO:0000313" key="5">
    <source>
        <dbReference type="EMBL" id="UPU42189.1"/>
    </source>
</evidence>
<dbReference type="GO" id="GO:0008233">
    <property type="term" value="F:peptidase activity"/>
    <property type="evidence" value="ECO:0007669"/>
    <property type="project" value="UniProtKB-KW"/>
</dbReference>
<proteinExistence type="predicted"/>
<evidence type="ECO:0000256" key="1">
    <source>
        <dbReference type="ARBA" id="ARBA00022612"/>
    </source>
</evidence>
<dbReference type="AlphaFoldDB" id="A0AB38RC11"/>
<evidence type="ECO:0000313" key="6">
    <source>
        <dbReference type="Proteomes" id="UP000831484"/>
    </source>
</evidence>
<keyword evidence="1" id="KW-1188">Viral release from host cell</keyword>
<feature type="domain" description="Prohead serine protease" evidence="4">
    <location>
        <begin position="15"/>
        <end position="192"/>
    </location>
</feature>
<evidence type="ECO:0000256" key="2">
    <source>
        <dbReference type="ARBA" id="ARBA00022670"/>
    </source>
</evidence>
<keyword evidence="6" id="KW-1185">Reference proteome</keyword>
<dbReference type="GO" id="GO:0006508">
    <property type="term" value="P:proteolysis"/>
    <property type="evidence" value="ECO:0007669"/>
    <property type="project" value="UniProtKB-KW"/>
</dbReference>
<dbReference type="Pfam" id="PF04586">
    <property type="entry name" value="Peptidase_S78"/>
    <property type="match status" value="1"/>
</dbReference>
<dbReference type="EMBL" id="CP096563">
    <property type="protein sequence ID" value="UPU42189.1"/>
    <property type="molecule type" value="Genomic_DNA"/>
</dbReference>
<sequence length="210" mass="23157">MPQNSSYLIRSVDFRSTGESGDGRTLEGYAAVFNQDTEINSAFEGQFLERIAPNSFAKTLREHPSPKMQFDHGRDSRVGSVPIGAFTEIREDGKGLFVRARLHDNPVVEPIRQAIESGAISGMSFKFRVVKDEWRDSAGKVLTPDEAQRLSYAPGTRGPLQRTIREVQLAEAGPVVFPAYAGTSVGVRNTETNSLTAELAQRRLALLLDF</sequence>
<dbReference type="NCBIfam" id="TIGR01543">
    <property type="entry name" value="proheadase_HK97"/>
    <property type="match status" value="1"/>
</dbReference>
<dbReference type="InterPro" id="IPR054613">
    <property type="entry name" value="Peptidase_S78_dom"/>
</dbReference>
<reference evidence="6" key="1">
    <citation type="journal article" date="2022" name="Environ. Microbiol.">
        <title>Functional analysis, diversity, and distribution of carbendazim hydrolases MheI and CbmA, responsible for the initial step in carbendazim degradation.</title>
        <authorList>
            <person name="Zhang M."/>
            <person name="Bai X."/>
            <person name="Li Q."/>
            <person name="Zhang L."/>
            <person name="Zhu Q."/>
            <person name="Gao S."/>
            <person name="Ke Z."/>
            <person name="Jiang M."/>
            <person name="Hu J."/>
            <person name="Qiu J."/>
            <person name="Hong Q."/>
        </authorList>
    </citation>
    <scope>NUCLEOTIDE SEQUENCE [LARGE SCALE GENOMIC DNA]</scope>
    <source>
        <strain evidence="6">djl-6</strain>
    </source>
</reference>
<dbReference type="Proteomes" id="UP000831484">
    <property type="component" value="Chromosome"/>
</dbReference>
<gene>
    <name evidence="5" type="ORF">M0639_24670</name>
</gene>